<organism evidence="1 2">
    <name type="scientific">Rotaria socialis</name>
    <dbReference type="NCBI Taxonomy" id="392032"/>
    <lineage>
        <taxon>Eukaryota</taxon>
        <taxon>Metazoa</taxon>
        <taxon>Spiralia</taxon>
        <taxon>Gnathifera</taxon>
        <taxon>Rotifera</taxon>
        <taxon>Eurotatoria</taxon>
        <taxon>Bdelloidea</taxon>
        <taxon>Philodinida</taxon>
        <taxon>Philodinidae</taxon>
        <taxon>Rotaria</taxon>
    </lineage>
</organism>
<sequence>MLNKIPIWQAKKFILKILLYIESNNAIETPEYQNFVIGFDRSPLPGREYCTHHVEVNHSSQINLIEDEDEDYILLRNGKRTHFYHRLSCNTKKSKPESYISNSHRTFGVIVYIFNCNILLAAHEIMRSETVKKILAGLCDIIRIANVNKDTAKPDDMADCRLPKTIFTFL</sequence>
<comment type="caution">
    <text evidence="1">The sequence shown here is derived from an EMBL/GenBank/DDBJ whole genome shotgun (WGS) entry which is preliminary data.</text>
</comment>
<evidence type="ECO:0000313" key="1">
    <source>
        <dbReference type="EMBL" id="CAF4606711.1"/>
    </source>
</evidence>
<reference evidence="1" key="1">
    <citation type="submission" date="2021-02" db="EMBL/GenBank/DDBJ databases">
        <authorList>
            <person name="Nowell W R."/>
        </authorList>
    </citation>
    <scope>NUCLEOTIDE SEQUENCE</scope>
</reference>
<proteinExistence type="predicted"/>
<dbReference type="EMBL" id="CAJOBQ010003448">
    <property type="protein sequence ID" value="CAF4606711.1"/>
    <property type="molecule type" value="Genomic_DNA"/>
</dbReference>
<gene>
    <name evidence="1" type="ORF">TSG867_LOCUS28175</name>
</gene>
<protein>
    <submittedName>
        <fullName evidence="1">Uncharacterized protein</fullName>
    </submittedName>
</protein>
<name>A0A821CFB8_9BILA</name>
<dbReference type="Proteomes" id="UP000663862">
    <property type="component" value="Unassembled WGS sequence"/>
</dbReference>
<dbReference type="AlphaFoldDB" id="A0A821CFB8"/>
<evidence type="ECO:0000313" key="2">
    <source>
        <dbReference type="Proteomes" id="UP000663862"/>
    </source>
</evidence>
<accession>A0A821CFB8</accession>